<comment type="subunit">
    <text evidence="2">Interacts with ribosomal protein uL14 (rplN).</text>
</comment>
<keyword evidence="2" id="KW-0678">Repressor</keyword>
<dbReference type="FunFam" id="3.30.460.10:FF:000008">
    <property type="entry name" value="Ribosomal silencing factor RsfS"/>
    <property type="match status" value="1"/>
</dbReference>
<dbReference type="RefSeq" id="WP_142042716.1">
    <property type="nucleotide sequence ID" value="NZ_JBHTGS010000003.1"/>
</dbReference>
<keyword evidence="4" id="KW-1185">Reference proteome</keyword>
<dbReference type="PANTHER" id="PTHR21043:SF0">
    <property type="entry name" value="MITOCHONDRIAL ASSEMBLY OF RIBOSOMAL LARGE SUBUNIT PROTEIN 1"/>
    <property type="match status" value="1"/>
</dbReference>
<comment type="caution">
    <text evidence="3">The sequence shown here is derived from an EMBL/GenBank/DDBJ whole genome shotgun (WGS) entry which is preliminary data.</text>
</comment>
<dbReference type="HAMAP" id="MF_01477">
    <property type="entry name" value="Iojap_RsfS"/>
    <property type="match status" value="1"/>
</dbReference>
<comment type="subcellular location">
    <subcellularLocation>
        <location evidence="2">Cytoplasm</location>
    </subcellularLocation>
</comment>
<evidence type="ECO:0000313" key="3">
    <source>
        <dbReference type="EMBL" id="TQL78373.1"/>
    </source>
</evidence>
<dbReference type="GO" id="GO:0042256">
    <property type="term" value="P:cytosolic ribosome assembly"/>
    <property type="evidence" value="ECO:0007669"/>
    <property type="project" value="UniProtKB-UniRule"/>
</dbReference>
<dbReference type="InterPro" id="IPR004394">
    <property type="entry name" value="Iojap/RsfS/C7orf30"/>
</dbReference>
<proteinExistence type="inferred from homology"/>
<dbReference type="GO" id="GO:0043023">
    <property type="term" value="F:ribosomal large subunit binding"/>
    <property type="evidence" value="ECO:0007669"/>
    <property type="project" value="TreeGrafter"/>
</dbReference>
<dbReference type="NCBIfam" id="TIGR00090">
    <property type="entry name" value="rsfS_iojap_ybeB"/>
    <property type="match status" value="1"/>
</dbReference>
<gene>
    <name evidence="2" type="primary">rsfS</name>
    <name evidence="3" type="ORF">FB566_3959</name>
</gene>
<evidence type="ECO:0000256" key="1">
    <source>
        <dbReference type="ARBA" id="ARBA00010574"/>
    </source>
</evidence>
<organism evidence="3 4">
    <name type="scientific">Stackebrandtia endophytica</name>
    <dbReference type="NCBI Taxonomy" id="1496996"/>
    <lineage>
        <taxon>Bacteria</taxon>
        <taxon>Bacillati</taxon>
        <taxon>Actinomycetota</taxon>
        <taxon>Actinomycetes</taxon>
        <taxon>Glycomycetales</taxon>
        <taxon>Glycomycetaceae</taxon>
        <taxon>Stackebrandtia</taxon>
    </lineage>
</organism>
<dbReference type="OrthoDB" id="9793681at2"/>
<keyword evidence="2" id="KW-0963">Cytoplasm</keyword>
<keyword evidence="2" id="KW-0810">Translation regulation</keyword>
<dbReference type="EMBL" id="VFOW01000001">
    <property type="protein sequence ID" value="TQL78373.1"/>
    <property type="molecule type" value="Genomic_DNA"/>
</dbReference>
<dbReference type="Proteomes" id="UP000317043">
    <property type="component" value="Unassembled WGS sequence"/>
</dbReference>
<dbReference type="GO" id="GO:0090071">
    <property type="term" value="P:negative regulation of ribosome biogenesis"/>
    <property type="evidence" value="ECO:0007669"/>
    <property type="project" value="UniProtKB-UniRule"/>
</dbReference>
<name>A0A543B0L3_9ACTN</name>
<comment type="similarity">
    <text evidence="1 2">Belongs to the Iojap/RsfS family.</text>
</comment>
<evidence type="ECO:0000256" key="2">
    <source>
        <dbReference type="HAMAP-Rule" id="MF_01477"/>
    </source>
</evidence>
<dbReference type="GO" id="GO:0017148">
    <property type="term" value="P:negative regulation of translation"/>
    <property type="evidence" value="ECO:0007669"/>
    <property type="project" value="UniProtKB-UniRule"/>
</dbReference>
<dbReference type="FunCoup" id="A0A543B0L3">
    <property type="interactions" value="67"/>
</dbReference>
<accession>A0A543B0L3</accession>
<evidence type="ECO:0000313" key="4">
    <source>
        <dbReference type="Proteomes" id="UP000317043"/>
    </source>
</evidence>
<protein>
    <recommendedName>
        <fullName evidence="2">Ribosomal silencing factor RsfS</fullName>
    </recommendedName>
</protein>
<dbReference type="SUPFAM" id="SSF81301">
    <property type="entry name" value="Nucleotidyltransferase"/>
    <property type="match status" value="1"/>
</dbReference>
<comment type="function">
    <text evidence="2">Functions as a ribosomal silencing factor. Interacts with ribosomal protein uL14 (rplN), blocking formation of intersubunit bridge B8. Prevents association of the 30S and 50S ribosomal subunits and the formation of functional ribosomes, thus repressing translation.</text>
</comment>
<dbReference type="PANTHER" id="PTHR21043">
    <property type="entry name" value="IOJAP SUPERFAMILY ORTHOLOG"/>
    <property type="match status" value="1"/>
</dbReference>
<dbReference type="AlphaFoldDB" id="A0A543B0L3"/>
<dbReference type="InterPro" id="IPR043519">
    <property type="entry name" value="NT_sf"/>
</dbReference>
<dbReference type="InParanoid" id="A0A543B0L3"/>
<dbReference type="GO" id="GO:0005737">
    <property type="term" value="C:cytoplasm"/>
    <property type="evidence" value="ECO:0007669"/>
    <property type="project" value="UniProtKB-SubCell"/>
</dbReference>
<dbReference type="Gene3D" id="3.30.460.10">
    <property type="entry name" value="Beta Polymerase, domain 2"/>
    <property type="match status" value="1"/>
</dbReference>
<sequence>MVATDNARAIALTAAQAAADKLGRDIVLLDVSDEVVITDIFMVVSAPNERQVQAIVDEVEEQLRKVHDVKPVRREGVRGSRWVLLDYADLVVHVQHTEEREYYALDSLWKDCPAIEFVDKTAPEATDNKRDGRQDAA</sequence>
<dbReference type="Pfam" id="PF02410">
    <property type="entry name" value="RsfS"/>
    <property type="match status" value="1"/>
</dbReference>
<reference evidence="3 4" key="1">
    <citation type="submission" date="2019-06" db="EMBL/GenBank/DDBJ databases">
        <title>Sequencing the genomes of 1000 actinobacteria strains.</title>
        <authorList>
            <person name="Klenk H.-P."/>
        </authorList>
    </citation>
    <scope>NUCLEOTIDE SEQUENCE [LARGE SCALE GENOMIC DNA]</scope>
    <source>
        <strain evidence="3 4">DSM 45928</strain>
    </source>
</reference>